<dbReference type="InterPro" id="IPR001647">
    <property type="entry name" value="HTH_TetR"/>
</dbReference>
<keyword evidence="1" id="KW-0678">Repressor</keyword>
<feature type="domain" description="HTH tetR-type" evidence="4">
    <location>
        <begin position="6"/>
        <end position="66"/>
    </location>
</feature>
<feature type="DNA-binding region" description="H-T-H motif" evidence="3">
    <location>
        <begin position="29"/>
        <end position="48"/>
    </location>
</feature>
<dbReference type="PROSITE" id="PS50977">
    <property type="entry name" value="HTH_TETR_2"/>
    <property type="match status" value="1"/>
</dbReference>
<keyword evidence="2 3" id="KW-0238">DNA-binding</keyword>
<dbReference type="RefSeq" id="WP_253693633.1">
    <property type="nucleotide sequence ID" value="NZ_BKZP01000014.1"/>
</dbReference>
<evidence type="ECO:0000313" key="5">
    <source>
        <dbReference type="EMBL" id="GER70334.1"/>
    </source>
</evidence>
<dbReference type="GO" id="GO:0003677">
    <property type="term" value="F:DNA binding"/>
    <property type="evidence" value="ECO:0007669"/>
    <property type="project" value="UniProtKB-UniRule"/>
</dbReference>
<evidence type="ECO:0000256" key="3">
    <source>
        <dbReference type="PROSITE-ProRule" id="PRU00335"/>
    </source>
</evidence>
<dbReference type="InterPro" id="IPR023772">
    <property type="entry name" value="DNA-bd_HTH_TetR-type_CS"/>
</dbReference>
<dbReference type="InterPro" id="IPR041603">
    <property type="entry name" value="YvdT_C"/>
</dbReference>
<dbReference type="PRINTS" id="PR00455">
    <property type="entry name" value="HTHTETR"/>
</dbReference>
<dbReference type="AlphaFoldDB" id="A0A5J4JMX6"/>
<dbReference type="PROSITE" id="PS01081">
    <property type="entry name" value="HTH_TETR_1"/>
    <property type="match status" value="1"/>
</dbReference>
<dbReference type="Proteomes" id="UP000391919">
    <property type="component" value="Unassembled WGS sequence"/>
</dbReference>
<protein>
    <submittedName>
        <fullName evidence="5">HTH-type transcriptional regulator YvdT</fullName>
    </submittedName>
</protein>
<dbReference type="Gene3D" id="1.10.357.10">
    <property type="entry name" value="Tetracycline Repressor, domain 2"/>
    <property type="match status" value="1"/>
</dbReference>
<dbReference type="InterPro" id="IPR009057">
    <property type="entry name" value="Homeodomain-like_sf"/>
</dbReference>
<dbReference type="InterPro" id="IPR050624">
    <property type="entry name" value="HTH-type_Tx_Regulator"/>
</dbReference>
<dbReference type="Pfam" id="PF17934">
    <property type="entry name" value="TetR_C_26"/>
    <property type="match status" value="1"/>
</dbReference>
<dbReference type="EMBL" id="BKZQ01000018">
    <property type="protein sequence ID" value="GER70334.1"/>
    <property type="molecule type" value="Genomic_DNA"/>
</dbReference>
<comment type="caution">
    <text evidence="5">The sequence shown here is derived from an EMBL/GenBank/DDBJ whole genome shotgun (WGS) entry which is preliminary data.</text>
</comment>
<dbReference type="Pfam" id="PF00440">
    <property type="entry name" value="TetR_N"/>
    <property type="match status" value="1"/>
</dbReference>
<proteinExistence type="predicted"/>
<accession>A0A5J4JMX6</accession>
<reference evidence="5 6" key="1">
    <citation type="submission" date="2019-09" db="EMBL/GenBank/DDBJ databases">
        <title>Draft genome sequence of Bacillus sp. JC-7.</title>
        <authorList>
            <person name="Tanaka N."/>
            <person name="Shiwa Y."/>
            <person name="Fujita N."/>
            <person name="Tanasupawat S."/>
        </authorList>
    </citation>
    <scope>NUCLEOTIDE SEQUENCE [LARGE SCALE GENOMIC DNA]</scope>
    <source>
        <strain evidence="5 6">JC-7</strain>
    </source>
</reference>
<keyword evidence="6" id="KW-1185">Reference proteome</keyword>
<sequence>MEKVKSDKYERILQAAIEVISEKGMEKASISDIVKRAEVAQGTFYLYFRSKNALIPAIAENLLAYSFGKIQKKTQGKSDFWDILRVMIDETFETTNRYKDVIVLCYSGLAFENSMETWEAIYTPYYQWFREILTKAVEAEQILPVNVKWHAVMVINLMENEAERFYIAKETGSTPEKTKLELFQFFKRSLGIRS</sequence>
<dbReference type="SUPFAM" id="SSF48498">
    <property type="entry name" value="Tetracyclin repressor-like, C-terminal domain"/>
    <property type="match status" value="1"/>
</dbReference>
<dbReference type="PANTHER" id="PTHR43479">
    <property type="entry name" value="ACREF/ENVCD OPERON REPRESSOR-RELATED"/>
    <property type="match status" value="1"/>
</dbReference>
<organism evidence="5 6">
    <name type="scientific">Weizmannia acidilactici</name>
    <dbReference type="NCBI Taxonomy" id="2607726"/>
    <lineage>
        <taxon>Bacteria</taxon>
        <taxon>Bacillati</taxon>
        <taxon>Bacillota</taxon>
        <taxon>Bacilli</taxon>
        <taxon>Bacillales</taxon>
        <taxon>Bacillaceae</taxon>
        <taxon>Heyndrickxia</taxon>
    </lineage>
</organism>
<evidence type="ECO:0000313" key="6">
    <source>
        <dbReference type="Proteomes" id="UP000391919"/>
    </source>
</evidence>
<evidence type="ECO:0000256" key="2">
    <source>
        <dbReference type="ARBA" id="ARBA00023125"/>
    </source>
</evidence>
<dbReference type="SUPFAM" id="SSF46689">
    <property type="entry name" value="Homeodomain-like"/>
    <property type="match status" value="1"/>
</dbReference>
<evidence type="ECO:0000256" key="1">
    <source>
        <dbReference type="ARBA" id="ARBA00022491"/>
    </source>
</evidence>
<name>A0A5J4JMX6_9BACI</name>
<dbReference type="PANTHER" id="PTHR43479:SF8">
    <property type="entry name" value="TRANSCRIPTIONAL REGULATOR, TETR FAMILY"/>
    <property type="match status" value="1"/>
</dbReference>
<dbReference type="InterPro" id="IPR036271">
    <property type="entry name" value="Tet_transcr_reg_TetR-rel_C_sf"/>
</dbReference>
<gene>
    <name evidence="5" type="primary">yvdT</name>
    <name evidence="5" type="ORF">BpJC7_16370</name>
</gene>
<evidence type="ECO:0000259" key="4">
    <source>
        <dbReference type="PROSITE" id="PS50977"/>
    </source>
</evidence>